<evidence type="ECO:0000256" key="1">
    <source>
        <dbReference type="ARBA" id="ARBA00022801"/>
    </source>
</evidence>
<dbReference type="Pfam" id="PF01734">
    <property type="entry name" value="Patatin"/>
    <property type="match status" value="1"/>
</dbReference>
<evidence type="ECO:0000313" key="5">
    <source>
        <dbReference type="EMBL" id="MPM85871.1"/>
    </source>
</evidence>
<keyword evidence="2" id="KW-0442">Lipid degradation</keyword>
<dbReference type="PROSITE" id="PS51635">
    <property type="entry name" value="PNPLA"/>
    <property type="match status" value="1"/>
</dbReference>
<protein>
    <recommendedName>
        <fullName evidence="4">PNPLA domain-containing protein</fullName>
    </recommendedName>
</protein>
<dbReference type="PANTHER" id="PTHR14226">
    <property type="entry name" value="NEUROPATHY TARGET ESTERASE/SWISS CHEESE D.MELANOGASTER"/>
    <property type="match status" value="1"/>
</dbReference>
<dbReference type="InterPro" id="IPR050301">
    <property type="entry name" value="NTE"/>
</dbReference>
<dbReference type="EMBL" id="VSSQ01034058">
    <property type="protein sequence ID" value="MPM85871.1"/>
    <property type="molecule type" value="Genomic_DNA"/>
</dbReference>
<proteinExistence type="predicted"/>
<gene>
    <name evidence="5" type="ORF">SDC9_132954</name>
</gene>
<dbReference type="PANTHER" id="PTHR14226:SF76">
    <property type="entry name" value="NTE FAMILY PROTEIN RSSA"/>
    <property type="match status" value="1"/>
</dbReference>
<organism evidence="5">
    <name type="scientific">bioreactor metagenome</name>
    <dbReference type="NCBI Taxonomy" id="1076179"/>
    <lineage>
        <taxon>unclassified sequences</taxon>
        <taxon>metagenomes</taxon>
        <taxon>ecological metagenomes</taxon>
    </lineage>
</organism>
<dbReference type="Gene3D" id="3.40.1090.10">
    <property type="entry name" value="Cytosolic phospholipase A2 catalytic domain"/>
    <property type="match status" value="1"/>
</dbReference>
<dbReference type="GO" id="GO:0016787">
    <property type="term" value="F:hydrolase activity"/>
    <property type="evidence" value="ECO:0007669"/>
    <property type="project" value="UniProtKB-KW"/>
</dbReference>
<feature type="domain" description="PNPLA" evidence="4">
    <location>
        <begin position="1"/>
        <end position="41"/>
    </location>
</feature>
<name>A0A645D9B6_9ZZZZ</name>
<evidence type="ECO:0000256" key="2">
    <source>
        <dbReference type="ARBA" id="ARBA00022963"/>
    </source>
</evidence>
<evidence type="ECO:0000259" key="4">
    <source>
        <dbReference type="PROSITE" id="PS51635"/>
    </source>
</evidence>
<reference evidence="5" key="1">
    <citation type="submission" date="2019-08" db="EMBL/GenBank/DDBJ databases">
        <authorList>
            <person name="Kucharzyk K."/>
            <person name="Murdoch R.W."/>
            <person name="Higgins S."/>
            <person name="Loffler F."/>
        </authorList>
    </citation>
    <scope>NUCLEOTIDE SEQUENCE</scope>
</reference>
<dbReference type="SUPFAM" id="SSF52151">
    <property type="entry name" value="FabD/lysophospholipase-like"/>
    <property type="match status" value="1"/>
</dbReference>
<evidence type="ECO:0000256" key="3">
    <source>
        <dbReference type="ARBA" id="ARBA00023098"/>
    </source>
</evidence>
<accession>A0A645D9B6</accession>
<dbReference type="GO" id="GO:0016042">
    <property type="term" value="P:lipid catabolic process"/>
    <property type="evidence" value="ECO:0007669"/>
    <property type="project" value="UniProtKB-KW"/>
</dbReference>
<keyword evidence="3" id="KW-0443">Lipid metabolism</keyword>
<keyword evidence="1" id="KW-0378">Hydrolase</keyword>
<comment type="caution">
    <text evidence="5">The sequence shown here is derived from an EMBL/GenBank/DDBJ whole genome shotgun (WGS) entry which is preliminary data.</text>
</comment>
<dbReference type="InterPro" id="IPR016035">
    <property type="entry name" value="Acyl_Trfase/lysoPLipase"/>
</dbReference>
<sequence length="133" mass="15044">MLHEAVRASMSIPAIFEPMPFQGKTYIDGGVLERVPCKCLRERGADVVIGVDVGYHGDPEDVTGMNAYQLMNRMISIMTWEMTKLRREEADLMLVPEVLFVKGRFQNDQAGDCVEEGRRVVKENIDKIKELIG</sequence>
<dbReference type="AlphaFoldDB" id="A0A645D9B6"/>
<dbReference type="InterPro" id="IPR002641">
    <property type="entry name" value="PNPLA_dom"/>
</dbReference>